<evidence type="ECO:0000256" key="6">
    <source>
        <dbReference type="ARBA" id="ARBA00034116"/>
    </source>
</evidence>
<feature type="region of interest" description="Disordered" evidence="8">
    <location>
        <begin position="1"/>
        <end position="33"/>
    </location>
</feature>
<evidence type="ECO:0000256" key="7">
    <source>
        <dbReference type="ARBA" id="ARBA00034142"/>
    </source>
</evidence>
<gene>
    <name evidence="10" type="ORF">CSUI_004214</name>
</gene>
<reference evidence="10 11" key="1">
    <citation type="journal article" date="2017" name="Int. J. Parasitol.">
        <title>The genome of the protozoan parasite Cystoisospora suis and a reverse vaccinology approach to identify vaccine candidates.</title>
        <authorList>
            <person name="Palmieri N."/>
            <person name="Shrestha A."/>
            <person name="Ruttkowski B."/>
            <person name="Beck T."/>
            <person name="Vogl C."/>
            <person name="Tomley F."/>
            <person name="Blake D.P."/>
            <person name="Joachim A."/>
        </authorList>
    </citation>
    <scope>NUCLEOTIDE SEQUENCE [LARGE SCALE GENOMIC DNA]</scope>
    <source>
        <strain evidence="10 11">Wien I</strain>
    </source>
</reference>
<keyword evidence="2" id="KW-0282">Flagellum</keyword>
<dbReference type="Proteomes" id="UP000221165">
    <property type="component" value="Unassembled WGS sequence"/>
</dbReference>
<feature type="region of interest" description="Disordered" evidence="8">
    <location>
        <begin position="188"/>
        <end position="208"/>
    </location>
</feature>
<dbReference type="Pfam" id="PF13868">
    <property type="entry name" value="TPH"/>
    <property type="match status" value="1"/>
</dbReference>
<dbReference type="InterPro" id="IPR043597">
    <property type="entry name" value="TPH_dom"/>
</dbReference>
<evidence type="ECO:0000256" key="3">
    <source>
        <dbReference type="ARBA" id="ARBA00023054"/>
    </source>
</evidence>
<protein>
    <recommendedName>
        <fullName evidence="7">Cilia- and flagella-associated protein 45</fullName>
    </recommendedName>
</protein>
<feature type="compositionally biased region" description="Basic and acidic residues" evidence="8">
    <location>
        <begin position="13"/>
        <end position="33"/>
    </location>
</feature>
<evidence type="ECO:0000256" key="5">
    <source>
        <dbReference type="ARBA" id="ARBA00023273"/>
    </source>
</evidence>
<dbReference type="EMBL" id="MIGC01001938">
    <property type="protein sequence ID" value="PHJ21938.1"/>
    <property type="molecule type" value="Genomic_DNA"/>
</dbReference>
<dbReference type="RefSeq" id="XP_067923617.1">
    <property type="nucleotide sequence ID" value="XM_068064407.1"/>
</dbReference>
<evidence type="ECO:0000256" key="8">
    <source>
        <dbReference type="SAM" id="MobiDB-lite"/>
    </source>
</evidence>
<feature type="region of interest" description="Disordered" evidence="8">
    <location>
        <begin position="321"/>
        <end position="346"/>
    </location>
</feature>
<evidence type="ECO:0000313" key="10">
    <source>
        <dbReference type="EMBL" id="PHJ21938.1"/>
    </source>
</evidence>
<dbReference type="InterPro" id="IPR033253">
    <property type="entry name" value="CFAP45"/>
</dbReference>
<sequence>MEQEPDFQARLAESQERTRRMLENEAERRKREIEKLKHSGAEVDTIRDKALLAKYEQRDEVKWMNQLILHSKVNTIRDAQIRQKKQSAAEKEAAEKQLDLIMDIDRIQGLQQDEEREQARQHKLKAEAAMIRTQIAEREARRELELEERERERQVLVKQMEALHLEDLETKRQKEETRRLLMQEINHHNAKSLKEKEEHLAERAKEESKIAAYQREKALREKELEERKREMMAIKEREIAALYAKHEKVMDKQAEMDALRARRAMDERERRERLKEKQEKERLDRINAELAEARQKQHYDKVQTLAQMAVADREEFDRIARVQRESEEAERKKSEDEKRKRLEHAEKLKKQIEEHVALKARMKRERLEDAIRLRKEQEEDRKKLESIKEQKLKELQESGAASQYILPLRKATFR</sequence>
<evidence type="ECO:0000256" key="2">
    <source>
        <dbReference type="ARBA" id="ARBA00022846"/>
    </source>
</evidence>
<name>A0A2C6L1B4_9APIC</name>
<dbReference type="GeneID" id="94427618"/>
<dbReference type="PANTHER" id="PTHR15504">
    <property type="entry name" value="NASOPHARYNGEAL EPITHELIUM SPECIFIC PROTEIN 1"/>
    <property type="match status" value="1"/>
</dbReference>
<organism evidence="10 11">
    <name type="scientific">Cystoisospora suis</name>
    <dbReference type="NCBI Taxonomy" id="483139"/>
    <lineage>
        <taxon>Eukaryota</taxon>
        <taxon>Sar</taxon>
        <taxon>Alveolata</taxon>
        <taxon>Apicomplexa</taxon>
        <taxon>Conoidasida</taxon>
        <taxon>Coccidia</taxon>
        <taxon>Eucoccidiorida</taxon>
        <taxon>Eimeriorina</taxon>
        <taxon>Sarcocystidae</taxon>
        <taxon>Cystoisospora</taxon>
    </lineage>
</organism>
<dbReference type="AlphaFoldDB" id="A0A2C6L1B4"/>
<keyword evidence="3" id="KW-0175">Coiled coil</keyword>
<keyword evidence="5" id="KW-0966">Cell projection</keyword>
<comment type="subcellular location">
    <subcellularLocation>
        <location evidence="1">Cell projection</location>
        <location evidence="1">Cilium</location>
        <location evidence="1">Flagellum</location>
    </subcellularLocation>
</comment>
<proteinExistence type="inferred from homology"/>
<evidence type="ECO:0000259" key="9">
    <source>
        <dbReference type="Pfam" id="PF13868"/>
    </source>
</evidence>
<dbReference type="VEuPathDB" id="ToxoDB:CSUI_004214"/>
<feature type="domain" description="Trichohyalin-plectin-homology" evidence="9">
    <location>
        <begin position="55"/>
        <end position="398"/>
    </location>
</feature>
<accession>A0A2C6L1B4</accession>
<comment type="caution">
    <text evidence="10">The sequence shown here is derived from an EMBL/GenBank/DDBJ whole genome shotgun (WGS) entry which is preliminary data.</text>
</comment>
<dbReference type="OrthoDB" id="1902038at2759"/>
<dbReference type="GO" id="GO:0031514">
    <property type="term" value="C:motile cilium"/>
    <property type="evidence" value="ECO:0007669"/>
    <property type="project" value="UniProtKB-SubCell"/>
</dbReference>
<keyword evidence="11" id="KW-1185">Reference proteome</keyword>
<dbReference type="PANTHER" id="PTHR15504:SF0">
    <property type="entry name" value="CILIA- AND FLAGELLA-ASSOCIATED PROTEIN 45"/>
    <property type="match status" value="1"/>
</dbReference>
<comment type="similarity">
    <text evidence="6">Belongs to the CFAP45 family.</text>
</comment>
<keyword evidence="4" id="KW-0969">Cilium</keyword>
<evidence type="ECO:0000313" key="11">
    <source>
        <dbReference type="Proteomes" id="UP000221165"/>
    </source>
</evidence>
<evidence type="ECO:0000256" key="1">
    <source>
        <dbReference type="ARBA" id="ARBA00004230"/>
    </source>
</evidence>
<evidence type="ECO:0000256" key="4">
    <source>
        <dbReference type="ARBA" id="ARBA00023069"/>
    </source>
</evidence>